<organism evidence="5 6">
    <name type="scientific">Verticiella sediminum</name>
    <dbReference type="NCBI Taxonomy" id="1247510"/>
    <lineage>
        <taxon>Bacteria</taxon>
        <taxon>Pseudomonadati</taxon>
        <taxon>Pseudomonadota</taxon>
        <taxon>Betaproteobacteria</taxon>
        <taxon>Burkholderiales</taxon>
        <taxon>Alcaligenaceae</taxon>
        <taxon>Verticiella</taxon>
    </lineage>
</organism>
<dbReference type="Pfam" id="PF01103">
    <property type="entry name" value="Omp85"/>
    <property type="match status" value="1"/>
</dbReference>
<evidence type="ECO:0000256" key="2">
    <source>
        <dbReference type="ARBA" id="ARBA00023136"/>
    </source>
</evidence>
<dbReference type="EMBL" id="VLTJ01000028">
    <property type="protein sequence ID" value="TSH93461.1"/>
    <property type="molecule type" value="Genomic_DNA"/>
</dbReference>
<dbReference type="GO" id="GO:0019867">
    <property type="term" value="C:outer membrane"/>
    <property type="evidence" value="ECO:0007669"/>
    <property type="project" value="InterPro"/>
</dbReference>
<name>A0A556AKP5_9BURK</name>
<evidence type="ECO:0000313" key="6">
    <source>
        <dbReference type="Proteomes" id="UP000318405"/>
    </source>
</evidence>
<dbReference type="AlphaFoldDB" id="A0A556AKP5"/>
<protein>
    <submittedName>
        <fullName evidence="5">BamA/TamA family outer membrane protein</fullName>
    </submittedName>
</protein>
<keyword evidence="6" id="KW-1185">Reference proteome</keyword>
<feature type="region of interest" description="Disordered" evidence="3">
    <location>
        <begin position="260"/>
        <end position="292"/>
    </location>
</feature>
<dbReference type="Gene3D" id="2.40.160.50">
    <property type="entry name" value="membrane protein fhac: a member of the omp85/tpsb transporter family"/>
    <property type="match status" value="1"/>
</dbReference>
<comment type="caution">
    <text evidence="5">The sequence shown here is derived from an EMBL/GenBank/DDBJ whole genome shotgun (WGS) entry which is preliminary data.</text>
</comment>
<evidence type="ECO:0000256" key="3">
    <source>
        <dbReference type="SAM" id="MobiDB-lite"/>
    </source>
</evidence>
<keyword evidence="2" id="KW-0472">Membrane</keyword>
<dbReference type="InterPro" id="IPR000184">
    <property type="entry name" value="Bac_surfAg_D15"/>
</dbReference>
<sequence>MGAVQAQQTRPEVTIDPGGVPPAVLQAVTKAVDHIISLSQDQDGGEVDRLRRRARDVTITALATEGYFSPDVTLQAGTDIGGETWDITIRPGERSVISSVDLGFAGAISHDRYSERVERMRTAWSLPVGADFRSEQWETAKRDLIGSVSEEDFAFARIDKSEARVDADAARVDLTVHVASGPEVILGELQTEGLRRVPSRLVRRYVTYEEGQTRYNRRDMIRWQQDMQSTSFFSSADVALARASGRRTIQQVADQMAEGEGAGDLDAMRTPPEAGQPRDTQTESSVDEPGERRAGLMDMDSIVVPVRTTVVEAPARRVGVSIGADTDVGVGFETSYRQNVVLGQPVELQSGLGLDLKRQIAFADIYLPPSPEGYRDSVGVRAEHYDISGQDLQRVAFGGTRSRTRHGAGDSRVEYETRTSALLAYDKVNISGGDKYTLPSVNLTQQWLRRDVDNRYNPRSGNLIELVAGVGTSVREFNPYTRLYARGQQWWPIGERDLITVRGEVGKVWSRDGARVPDDFRFRTGGARTIRGYRYLRLGLEEGDATVGAPTLAVGSVEYQHFFTDMLGVGVFVDAGDAAASFRDMDIAWSVGSGLRVRTPAGPIFVDLAWADRDKRLRLSFSLGLAF</sequence>
<reference evidence="5 6" key="1">
    <citation type="submission" date="2019-07" db="EMBL/GenBank/DDBJ databases">
        <title>Qingshengfaniella alkalisoli gen. nov., sp. nov., isolated from saline soil.</title>
        <authorList>
            <person name="Xu L."/>
            <person name="Huang X.-X."/>
            <person name="Sun J.-Q."/>
        </authorList>
    </citation>
    <scope>NUCLEOTIDE SEQUENCE [LARGE SCALE GENOMIC DNA]</scope>
    <source>
        <strain evidence="5 6">DSM 27279</strain>
    </source>
</reference>
<dbReference type="RefSeq" id="WP_143948979.1">
    <property type="nucleotide sequence ID" value="NZ_BAABMB010000006.1"/>
</dbReference>
<proteinExistence type="predicted"/>
<dbReference type="Proteomes" id="UP000318405">
    <property type="component" value="Unassembled WGS sequence"/>
</dbReference>
<evidence type="ECO:0000259" key="4">
    <source>
        <dbReference type="Pfam" id="PF01103"/>
    </source>
</evidence>
<comment type="subcellular location">
    <subcellularLocation>
        <location evidence="1">Membrane</location>
    </subcellularLocation>
</comment>
<dbReference type="Gene3D" id="3.10.20.310">
    <property type="entry name" value="membrane protein fhac"/>
    <property type="match status" value="1"/>
</dbReference>
<dbReference type="OrthoDB" id="9769707at2"/>
<gene>
    <name evidence="5" type="ORF">FOZ76_13985</name>
</gene>
<evidence type="ECO:0000256" key="1">
    <source>
        <dbReference type="ARBA" id="ARBA00004370"/>
    </source>
</evidence>
<evidence type="ECO:0000313" key="5">
    <source>
        <dbReference type="EMBL" id="TSH93461.1"/>
    </source>
</evidence>
<feature type="domain" description="Bacterial surface antigen (D15)" evidence="4">
    <location>
        <begin position="400"/>
        <end position="627"/>
    </location>
</feature>
<accession>A0A556AKP5</accession>